<dbReference type="InterPro" id="IPR036028">
    <property type="entry name" value="SH3-like_dom_sf"/>
</dbReference>
<dbReference type="Gene3D" id="3.30.200.20">
    <property type="entry name" value="Phosphorylase Kinase, domain 1"/>
    <property type="match status" value="1"/>
</dbReference>
<feature type="domain" description="SH3" evidence="5">
    <location>
        <begin position="695"/>
        <end position="799"/>
    </location>
</feature>
<dbReference type="InterPro" id="IPR001452">
    <property type="entry name" value="SH3_domain"/>
</dbReference>
<dbReference type="InterPro" id="IPR050716">
    <property type="entry name" value="MAGUK"/>
</dbReference>
<evidence type="ECO:0000256" key="4">
    <source>
        <dbReference type="SAM" id="MobiDB-lite"/>
    </source>
</evidence>
<organism evidence="10 11">
    <name type="scientific">Bursaphelenchus okinawaensis</name>
    <dbReference type="NCBI Taxonomy" id="465554"/>
    <lineage>
        <taxon>Eukaryota</taxon>
        <taxon>Metazoa</taxon>
        <taxon>Ecdysozoa</taxon>
        <taxon>Nematoda</taxon>
        <taxon>Chromadorea</taxon>
        <taxon>Rhabditida</taxon>
        <taxon>Tylenchina</taxon>
        <taxon>Tylenchomorpha</taxon>
        <taxon>Aphelenchoidea</taxon>
        <taxon>Aphelenchoididae</taxon>
        <taxon>Bursaphelenchus</taxon>
    </lineage>
</organism>
<feature type="domain" description="Protein kinase" evidence="6">
    <location>
        <begin position="26"/>
        <end position="291"/>
    </location>
</feature>
<dbReference type="InterPro" id="IPR036034">
    <property type="entry name" value="PDZ_sf"/>
</dbReference>
<dbReference type="SMART" id="SM00569">
    <property type="entry name" value="L27"/>
    <property type="match status" value="2"/>
</dbReference>
<dbReference type="SMART" id="SM00219">
    <property type="entry name" value="TyrKc"/>
    <property type="match status" value="1"/>
</dbReference>
<dbReference type="GO" id="GO:0034330">
    <property type="term" value="P:cell junction organization"/>
    <property type="evidence" value="ECO:0007669"/>
    <property type="project" value="UniProtKB-ARBA"/>
</dbReference>
<dbReference type="Gene3D" id="2.30.30.40">
    <property type="entry name" value="SH3 Domains"/>
    <property type="match status" value="1"/>
</dbReference>
<keyword evidence="2 3" id="KW-0728">SH3 domain</keyword>
<name>A0A811LMC6_9BILA</name>
<dbReference type="PROSITE" id="PS50106">
    <property type="entry name" value="PDZ"/>
    <property type="match status" value="1"/>
</dbReference>
<evidence type="ECO:0000256" key="2">
    <source>
        <dbReference type="ARBA" id="ARBA00022443"/>
    </source>
</evidence>
<dbReference type="InterPro" id="IPR008266">
    <property type="entry name" value="Tyr_kinase_AS"/>
</dbReference>
<dbReference type="InterPro" id="IPR011009">
    <property type="entry name" value="Kinase-like_dom_sf"/>
</dbReference>
<dbReference type="Pfam" id="PF00625">
    <property type="entry name" value="Guanylate_kin"/>
    <property type="match status" value="1"/>
</dbReference>
<keyword evidence="11" id="KW-1185">Reference proteome</keyword>
<dbReference type="GO" id="GO:0004713">
    <property type="term" value="F:protein tyrosine kinase activity"/>
    <property type="evidence" value="ECO:0007669"/>
    <property type="project" value="InterPro"/>
</dbReference>
<dbReference type="GO" id="GO:0019098">
    <property type="term" value="P:reproductive behavior"/>
    <property type="evidence" value="ECO:0007669"/>
    <property type="project" value="UniProtKB-ARBA"/>
</dbReference>
<dbReference type="CDD" id="cd10831">
    <property type="entry name" value="PDZ_CASK-like"/>
    <property type="match status" value="1"/>
</dbReference>
<dbReference type="Gene3D" id="2.30.42.10">
    <property type="match status" value="1"/>
</dbReference>
<dbReference type="Pfam" id="PF00595">
    <property type="entry name" value="PDZ"/>
    <property type="match status" value="1"/>
</dbReference>
<dbReference type="InterPro" id="IPR008144">
    <property type="entry name" value="Guanylate_kin-like_dom"/>
</dbReference>
<dbReference type="PROSITE" id="PS00109">
    <property type="entry name" value="PROTEIN_KINASE_TYR"/>
    <property type="match status" value="1"/>
</dbReference>
<comment type="similarity">
    <text evidence="1">Belongs to the MAGUK family.</text>
</comment>
<dbReference type="InterPro" id="IPR027417">
    <property type="entry name" value="P-loop_NTPase"/>
</dbReference>
<dbReference type="SUPFAM" id="SSF50044">
    <property type="entry name" value="SH3-domain"/>
    <property type="match status" value="1"/>
</dbReference>
<dbReference type="GO" id="GO:0030054">
    <property type="term" value="C:cell junction"/>
    <property type="evidence" value="ECO:0007669"/>
    <property type="project" value="UniProtKB-ARBA"/>
</dbReference>
<dbReference type="GO" id="GO:0005524">
    <property type="term" value="F:ATP binding"/>
    <property type="evidence" value="ECO:0007669"/>
    <property type="project" value="InterPro"/>
</dbReference>
<evidence type="ECO:0000313" key="11">
    <source>
        <dbReference type="Proteomes" id="UP000614601"/>
    </source>
</evidence>
<feature type="compositionally biased region" description="Basic and acidic residues" evidence="4">
    <location>
        <begin position="354"/>
        <end position="365"/>
    </location>
</feature>
<dbReference type="Proteomes" id="UP000614601">
    <property type="component" value="Unassembled WGS sequence"/>
</dbReference>
<dbReference type="InterPro" id="IPR008145">
    <property type="entry name" value="GK/Ca_channel_bsu"/>
</dbReference>
<reference evidence="10" key="1">
    <citation type="submission" date="2020-09" db="EMBL/GenBank/DDBJ databases">
        <authorList>
            <person name="Kikuchi T."/>
        </authorList>
    </citation>
    <scope>NUCLEOTIDE SEQUENCE</scope>
    <source>
        <strain evidence="10">SH1</strain>
    </source>
</reference>
<evidence type="ECO:0008006" key="12">
    <source>
        <dbReference type="Google" id="ProtNLM"/>
    </source>
</evidence>
<dbReference type="Pfam" id="PF00018">
    <property type="entry name" value="SH3_1"/>
    <property type="match status" value="1"/>
</dbReference>
<evidence type="ECO:0000259" key="9">
    <source>
        <dbReference type="PROSITE" id="PS51022"/>
    </source>
</evidence>
<dbReference type="Pfam" id="PF02828">
    <property type="entry name" value="L27"/>
    <property type="match status" value="1"/>
</dbReference>
<dbReference type="SMART" id="SM00326">
    <property type="entry name" value="SH3"/>
    <property type="match status" value="1"/>
</dbReference>
<dbReference type="PROSITE" id="PS51022">
    <property type="entry name" value="L27"/>
    <property type="match status" value="1"/>
</dbReference>
<dbReference type="FunFam" id="3.40.50.300:FF:000146">
    <property type="entry name" value="MAGUK p55 subfamily member 6 isoform X1"/>
    <property type="match status" value="1"/>
</dbReference>
<evidence type="ECO:0000256" key="1">
    <source>
        <dbReference type="ARBA" id="ARBA00007014"/>
    </source>
</evidence>
<dbReference type="InterPro" id="IPR004172">
    <property type="entry name" value="L27_dom"/>
</dbReference>
<gene>
    <name evidence="10" type="ORF">BOKJ2_LOCUS13671</name>
</gene>
<dbReference type="OrthoDB" id="336747at2759"/>
<dbReference type="Proteomes" id="UP000783686">
    <property type="component" value="Unassembled WGS sequence"/>
</dbReference>
<dbReference type="PANTHER" id="PTHR23122">
    <property type="entry name" value="MEMBRANE-ASSOCIATED GUANYLATE KINASE MAGUK"/>
    <property type="match status" value="1"/>
</dbReference>
<comment type="caution">
    <text evidence="10">The sequence shown here is derived from an EMBL/GenBank/DDBJ whole genome shotgun (WGS) entry which is preliminary data.</text>
</comment>
<feature type="domain" description="PDZ" evidence="8">
    <location>
        <begin position="608"/>
        <end position="689"/>
    </location>
</feature>
<dbReference type="InterPro" id="IPR000719">
    <property type="entry name" value="Prot_kinase_dom"/>
</dbReference>
<dbReference type="SUPFAM" id="SSF56112">
    <property type="entry name" value="Protein kinase-like (PK-like)"/>
    <property type="match status" value="1"/>
</dbReference>
<evidence type="ECO:0000259" key="8">
    <source>
        <dbReference type="PROSITE" id="PS50106"/>
    </source>
</evidence>
<dbReference type="SMART" id="SM00072">
    <property type="entry name" value="GuKc"/>
    <property type="match status" value="1"/>
</dbReference>
<dbReference type="PROSITE" id="PS50002">
    <property type="entry name" value="SH3"/>
    <property type="match status" value="1"/>
</dbReference>
<evidence type="ECO:0000259" key="7">
    <source>
        <dbReference type="PROSITE" id="PS50052"/>
    </source>
</evidence>
<dbReference type="SMART" id="SM00228">
    <property type="entry name" value="PDZ"/>
    <property type="match status" value="1"/>
</dbReference>
<feature type="domain" description="Guanylate kinase-like" evidence="7">
    <location>
        <begin position="854"/>
        <end position="1026"/>
    </location>
</feature>
<dbReference type="FunFam" id="2.30.42.10:FF:000016">
    <property type="entry name" value="peripheral plasma membrane protein CASK isoform X2"/>
    <property type="match status" value="1"/>
</dbReference>
<dbReference type="FunFam" id="3.30.63.10:FF:000002">
    <property type="entry name" value="Guanylate kinase 1"/>
    <property type="match status" value="1"/>
</dbReference>
<dbReference type="Gene3D" id="6.10.140.620">
    <property type="match status" value="1"/>
</dbReference>
<dbReference type="InterPro" id="IPR020590">
    <property type="entry name" value="Guanylate_kinase_CS"/>
</dbReference>
<dbReference type="SUPFAM" id="SSF52540">
    <property type="entry name" value="P-loop containing nucleoside triphosphate hydrolases"/>
    <property type="match status" value="1"/>
</dbReference>
<evidence type="ECO:0000313" key="10">
    <source>
        <dbReference type="EMBL" id="CAD5229612.1"/>
    </source>
</evidence>
<feature type="region of interest" description="Disordered" evidence="4">
    <location>
        <begin position="542"/>
        <end position="567"/>
    </location>
</feature>
<dbReference type="SUPFAM" id="SSF50156">
    <property type="entry name" value="PDZ domain-like"/>
    <property type="match status" value="1"/>
</dbReference>
<dbReference type="InterPro" id="IPR020635">
    <property type="entry name" value="Tyr_kinase_cat_dom"/>
</dbReference>
<feature type="region of interest" description="Disordered" evidence="4">
    <location>
        <begin position="345"/>
        <end position="367"/>
    </location>
</feature>
<evidence type="ECO:0000259" key="5">
    <source>
        <dbReference type="PROSITE" id="PS50002"/>
    </source>
</evidence>
<feature type="domain" description="L27" evidence="9">
    <location>
        <begin position="426"/>
        <end position="484"/>
    </location>
</feature>
<dbReference type="PROSITE" id="PS50052">
    <property type="entry name" value="GUANYLATE_KINASE_2"/>
    <property type="match status" value="1"/>
</dbReference>
<dbReference type="EMBL" id="CAJFDH010000006">
    <property type="protein sequence ID" value="CAD5229612.1"/>
    <property type="molecule type" value="Genomic_DNA"/>
</dbReference>
<dbReference type="InterPro" id="IPR014775">
    <property type="entry name" value="L27_C"/>
</dbReference>
<dbReference type="PROSITE" id="PS00856">
    <property type="entry name" value="GUANYLATE_KINASE_1"/>
    <property type="match status" value="1"/>
</dbReference>
<sequence>MQASSQPSGVEWIVDGEETALLSHHYQICDVLEKGPICTLYRATQRITSKTFTIKSLDLRRYTAASGLTVDVVEKEVEICASLKHHYFCQLRDVISGPNAFHMIFEHVEGADICFEIVKRASAGFIYSETVASHYIKQLSEALHYMHSQLIVHRDIRPHNILLANKENNAPLKLRGFGIAYKLADPEDKCPPGQIGIPQFMAPEVVDNKPYGREADMWSLGILICVLLSGRLPFTGPKDQLFDRIKIADFSLKSGSWKKISDPAKDLVKGLLTVDPRKRLTADEVLQHAWIQDRSIPPRVHLGETVESIRKYNHRRKLKSNIIAAVNNPKWNRFPVHSFLSADSMPGGDVCDSDCTRRGPDEHTGSDMAGVEKILMSLDKMTVLTDQSLDTCTSIEEQQLRHAMNDTELHEILNLYDRIRNRGIRPEPINHNLTQHLNDIKNEINGLLNPSPEASELAQLLSNSSFQAIVQSHDIAVEEVFASVPMDCSLIQSTSTKTANVAATPNEQHISTLSYQTGNSLSGQLSNGHLVQMCSQMQIDSAPTATCPPTKLPDPLPGPSSSTSTVSMHRGLAIDQQEPTTSKADPSQAFYDDDDDDLILNAVSRVRLVQFQKDTEEPMGITLKITEDGRCLVARIMHGGMIHRQGTLHVFDEIREINGIPVANQSVDTLQQMLRDARGHVTFKIVPSYRSAPPACEIYVRAQFDYDPTQDDLIPCSEAGVPFKTGDILQVISKDDHNWWQARFVHAFPGLGSVQSQLQSTQASTSTIGNHISRSPQSPTSSAPVAGLIPSPELQEWRTACLAMERAKDNHTCMWFNKKKKYYTTKYLRKHSDLFEQVDLVTYEEVVRLSTFRRKTLVLLGAHGVGRRHIKNTLIHRHPNRFAYPIPHTTRPPRKDEVDGKHYYFVSNDAMLSDIAANEYLEYGTHEECMYGTKLETIRNIHRTGKMAILDVEPQALKTLRTAEYAPFVVFIGAPDLHGLQDPDGSLERLVKESEILRQAFGHLFDYVICNNDIDDTIRQLELVVEKLSAIPQWVPISWVY</sequence>
<dbReference type="Gene3D" id="3.40.50.300">
    <property type="entry name" value="P-loop containing nucleotide triphosphate hydrolases"/>
    <property type="match status" value="1"/>
</dbReference>
<dbReference type="EMBL" id="CAJFCW020000006">
    <property type="protein sequence ID" value="CAG9127081.1"/>
    <property type="molecule type" value="Genomic_DNA"/>
</dbReference>
<accession>A0A811LMC6</accession>
<dbReference type="Pfam" id="PF00069">
    <property type="entry name" value="Pkinase"/>
    <property type="match status" value="1"/>
</dbReference>
<dbReference type="InterPro" id="IPR001478">
    <property type="entry name" value="PDZ"/>
</dbReference>
<dbReference type="Gene3D" id="1.10.510.10">
    <property type="entry name" value="Transferase(Phosphotransferase) domain 1"/>
    <property type="match status" value="1"/>
</dbReference>
<evidence type="ECO:0000259" key="6">
    <source>
        <dbReference type="PROSITE" id="PS50011"/>
    </source>
</evidence>
<dbReference type="Gene3D" id="1.10.287.650">
    <property type="entry name" value="L27 domain"/>
    <property type="match status" value="2"/>
</dbReference>
<proteinExistence type="inferred from homology"/>
<dbReference type="CDD" id="cd00071">
    <property type="entry name" value="GMPK"/>
    <property type="match status" value="1"/>
</dbReference>
<dbReference type="AlphaFoldDB" id="A0A811LMC6"/>
<evidence type="ECO:0000256" key="3">
    <source>
        <dbReference type="PROSITE-ProRule" id="PRU00192"/>
    </source>
</evidence>
<dbReference type="PROSITE" id="PS50011">
    <property type="entry name" value="PROTEIN_KINASE_DOM"/>
    <property type="match status" value="1"/>
</dbReference>
<protein>
    <recommendedName>
        <fullName evidence="12">Peripheral plasma membrane protein CASK</fullName>
    </recommendedName>
</protein>